<organism evidence="2 5">
    <name type="scientific">Xanthomonas sontii</name>
    <dbReference type="NCBI Taxonomy" id="2650745"/>
    <lineage>
        <taxon>Bacteria</taxon>
        <taxon>Pseudomonadati</taxon>
        <taxon>Pseudomonadota</taxon>
        <taxon>Gammaproteobacteria</taxon>
        <taxon>Lysobacterales</taxon>
        <taxon>Lysobacteraceae</taxon>
        <taxon>Xanthomonas</taxon>
    </lineage>
</organism>
<reference evidence="3" key="2">
    <citation type="journal article" date="2020" name="Plant Dis.">
        <title>A Grain Rot of Rice in Iran Caused by a Xanthomonas Strain Closely Related to X. sacchari.</title>
        <authorList>
            <person name="Mirghasempour S.A."/>
            <person name="Huang S."/>
            <person name="Studholme D.J."/>
            <person name="Brady C.L."/>
        </authorList>
    </citation>
    <scope>NUCLEOTIDE SEQUENCE</scope>
    <source>
        <strain evidence="3">SAM114</strain>
    </source>
</reference>
<keyword evidence="1" id="KW-1133">Transmembrane helix</keyword>
<reference evidence="4 5" key="1">
    <citation type="submission" date="2019-11" db="EMBL/GenBank/DDBJ databases">
        <title>First report of rice panicle blight caused by Xanthomonas sp. in Iran.</title>
        <authorList>
            <person name="Mirghasempour S.A."/>
            <person name="Huang S."/>
            <person name="Brady C.L."/>
            <person name="Studholme D.J."/>
        </authorList>
    </citation>
    <scope>NUCLEOTIDE SEQUENCE [LARGE SCALE GENOMIC DNA]</scope>
    <source>
        <strain evidence="2 5">ASD011</strain>
        <strain evidence="4">SAM114</strain>
    </source>
</reference>
<protein>
    <submittedName>
        <fullName evidence="2">Uncharacterized protein</fullName>
    </submittedName>
</protein>
<comment type="caution">
    <text evidence="2">The sequence shown here is derived from an EMBL/GenBank/DDBJ whole genome shotgun (WGS) entry which is preliminary data.</text>
</comment>
<keyword evidence="4" id="KW-1185">Reference proteome</keyword>
<evidence type="ECO:0000313" key="4">
    <source>
        <dbReference type="Proteomes" id="UP000437931"/>
    </source>
</evidence>
<feature type="transmembrane region" description="Helical" evidence="1">
    <location>
        <begin position="6"/>
        <end position="27"/>
    </location>
</feature>
<evidence type="ECO:0000313" key="5">
    <source>
        <dbReference type="Proteomes" id="UP000439314"/>
    </source>
</evidence>
<keyword evidence="1" id="KW-0472">Membrane</keyword>
<dbReference type="AlphaFoldDB" id="A0A6N7QCV1"/>
<sequence length="111" mass="12688">MKFIKWVPVFMSFALFFLAGLNTFFANRHLLDQYDAGDYLRYLIFFPGITLCVYLASAIRAARTWPHFFVAIFLAAPALIAIHFVVSVMNAHAGNAYWGWQLLEIGMTYLA</sequence>
<dbReference type="Proteomes" id="UP000439314">
    <property type="component" value="Unassembled WGS sequence"/>
</dbReference>
<proteinExistence type="predicted"/>
<dbReference type="RefSeq" id="WP_153751399.1">
    <property type="nucleotide sequence ID" value="NZ_WJPM01000007.1"/>
</dbReference>
<name>A0A6N7QCV1_9XANT</name>
<accession>A0A6N7QCV1</accession>
<evidence type="ECO:0000313" key="2">
    <source>
        <dbReference type="EMBL" id="MRH00626.1"/>
    </source>
</evidence>
<dbReference type="EMBL" id="WJPM01000007">
    <property type="protein sequence ID" value="MRH74958.1"/>
    <property type="molecule type" value="Genomic_DNA"/>
</dbReference>
<evidence type="ECO:0000313" key="3">
    <source>
        <dbReference type="EMBL" id="MRH74958.1"/>
    </source>
</evidence>
<feature type="transmembrane region" description="Helical" evidence="1">
    <location>
        <begin position="65"/>
        <end position="86"/>
    </location>
</feature>
<evidence type="ECO:0000256" key="1">
    <source>
        <dbReference type="SAM" id="Phobius"/>
    </source>
</evidence>
<feature type="transmembrane region" description="Helical" evidence="1">
    <location>
        <begin position="39"/>
        <end position="59"/>
    </location>
</feature>
<keyword evidence="1" id="KW-0812">Transmembrane</keyword>
<gene>
    <name evidence="2" type="ORF">GIY21_10025</name>
    <name evidence="3" type="ORF">GIY22_10020</name>
</gene>
<dbReference type="Proteomes" id="UP000437931">
    <property type="component" value="Unassembled WGS sequence"/>
</dbReference>
<dbReference type="EMBL" id="WJPN01000007">
    <property type="protein sequence ID" value="MRH00626.1"/>
    <property type="molecule type" value="Genomic_DNA"/>
</dbReference>